<dbReference type="EMBL" id="OY726395">
    <property type="protein sequence ID" value="CAJ1579770.1"/>
    <property type="molecule type" value="Genomic_DNA"/>
</dbReference>
<feature type="region of interest" description="Disordered" evidence="1">
    <location>
        <begin position="340"/>
        <end position="361"/>
    </location>
</feature>
<evidence type="ECO:0000256" key="1">
    <source>
        <dbReference type="SAM" id="MobiDB-lite"/>
    </source>
</evidence>
<feature type="compositionally biased region" description="Pro residues" evidence="1">
    <location>
        <begin position="195"/>
        <end position="208"/>
    </location>
</feature>
<reference evidence="3 4" key="1">
    <citation type="submission" date="2023-08" db="EMBL/GenBank/DDBJ databases">
        <authorList>
            <person name="Folkvardsen B D."/>
            <person name="Norman A."/>
        </authorList>
    </citation>
    <scope>NUCLEOTIDE SEQUENCE [LARGE SCALE GENOMIC DNA]</scope>
    <source>
        <strain evidence="3 4">Mu0050</strain>
    </source>
</reference>
<accession>A0ABM9M9I7</accession>
<feature type="region of interest" description="Disordered" evidence="1">
    <location>
        <begin position="187"/>
        <end position="208"/>
    </location>
</feature>
<dbReference type="RefSeq" id="WP_316514266.1">
    <property type="nucleotide sequence ID" value="NZ_OY726395.1"/>
</dbReference>
<organism evidence="3 4">
    <name type="scientific">[Mycobacterium] wendilense</name>
    <dbReference type="NCBI Taxonomy" id="3064284"/>
    <lineage>
        <taxon>Bacteria</taxon>
        <taxon>Bacillati</taxon>
        <taxon>Actinomycetota</taxon>
        <taxon>Actinomycetes</taxon>
        <taxon>Mycobacteriales</taxon>
        <taxon>Mycobacteriaceae</taxon>
        <taxon>Mycolicibacter</taxon>
    </lineage>
</organism>
<feature type="compositionally biased region" description="Basic and acidic residues" evidence="1">
    <location>
        <begin position="347"/>
        <end position="361"/>
    </location>
</feature>
<protein>
    <recommendedName>
        <fullName evidence="5">Tim44-like domain-containing protein</fullName>
    </recommendedName>
</protein>
<keyword evidence="4" id="KW-1185">Reference proteome</keyword>
<evidence type="ECO:0000256" key="2">
    <source>
        <dbReference type="SAM" id="Phobius"/>
    </source>
</evidence>
<keyword evidence="2" id="KW-0812">Transmembrane</keyword>
<evidence type="ECO:0000313" key="4">
    <source>
        <dbReference type="Proteomes" id="UP001190466"/>
    </source>
</evidence>
<evidence type="ECO:0000313" key="3">
    <source>
        <dbReference type="EMBL" id="CAJ1579770.1"/>
    </source>
</evidence>
<sequence length="361" mass="38015">MALTSTFADCATVLERCKLVSMIKRPSRSPRTLSVTSPARVSLLTCGFTLATLTVATLNTPVAAASTDPDCPREHSEAFRALCDLGETTPTSAPSSGGSGGSGGGIGDAFSSFFDSYGALLFFGGLIAFIVWVIIAARRESAEEKAQKAAGELARGRALAEQHHLEQVQRAHAEAAAQVPDRSVYDPHGVGLAAPPMPAPKVPPAPPTSPTDLARYAAFSSVVPWVEGSALAAVTAPDGDRSKAHAAFAEAVRTVGLGTTDEAGNFIPDATLASVNAFLDGSGDVEFVVRTRDITIGEKELAKVTHYLLLTARVASAGNWEREVETGRYMLRLSMNAKAAQQQEQVQEPKETGPRIDPRWA</sequence>
<dbReference type="Proteomes" id="UP001190466">
    <property type="component" value="Chromosome"/>
</dbReference>
<feature type="transmembrane region" description="Helical" evidence="2">
    <location>
        <begin position="117"/>
        <end position="137"/>
    </location>
</feature>
<keyword evidence="2" id="KW-0472">Membrane</keyword>
<gene>
    <name evidence="3" type="ORF">MU0050_000679</name>
</gene>
<evidence type="ECO:0008006" key="5">
    <source>
        <dbReference type="Google" id="ProtNLM"/>
    </source>
</evidence>
<name>A0ABM9M9I7_9MYCO</name>
<proteinExistence type="predicted"/>
<keyword evidence="2" id="KW-1133">Transmembrane helix</keyword>